<keyword evidence="2" id="KW-1185">Reference proteome</keyword>
<comment type="caution">
    <text evidence="1">The sequence shown here is derived from an EMBL/GenBank/DDBJ whole genome shotgun (WGS) entry which is preliminary data.</text>
</comment>
<sequence length="33" mass="3989">MAEIEAVEKQRLTMESKGVYEDKREAVKRWTFE</sequence>
<organism evidence="1 2">
    <name type="scientific">Corchorus capsularis</name>
    <name type="common">Jute</name>
    <dbReference type="NCBI Taxonomy" id="210143"/>
    <lineage>
        <taxon>Eukaryota</taxon>
        <taxon>Viridiplantae</taxon>
        <taxon>Streptophyta</taxon>
        <taxon>Embryophyta</taxon>
        <taxon>Tracheophyta</taxon>
        <taxon>Spermatophyta</taxon>
        <taxon>Magnoliopsida</taxon>
        <taxon>eudicotyledons</taxon>
        <taxon>Gunneridae</taxon>
        <taxon>Pentapetalae</taxon>
        <taxon>rosids</taxon>
        <taxon>malvids</taxon>
        <taxon>Malvales</taxon>
        <taxon>Malvaceae</taxon>
        <taxon>Grewioideae</taxon>
        <taxon>Apeibeae</taxon>
        <taxon>Corchorus</taxon>
    </lineage>
</organism>
<dbReference type="EMBL" id="AWWV01016335">
    <property type="protein sequence ID" value="OMO49913.1"/>
    <property type="molecule type" value="Genomic_DNA"/>
</dbReference>
<accession>A0A1R3FVN9</accession>
<name>A0A1R3FVN9_COCAP</name>
<gene>
    <name evidence="1" type="ORF">CCACVL1_30753</name>
</gene>
<dbReference type="AlphaFoldDB" id="A0A1R3FVN9"/>
<evidence type="ECO:0000313" key="2">
    <source>
        <dbReference type="Proteomes" id="UP000188268"/>
    </source>
</evidence>
<dbReference type="Gramene" id="OMO49913">
    <property type="protein sequence ID" value="OMO49913"/>
    <property type="gene ID" value="CCACVL1_30753"/>
</dbReference>
<proteinExistence type="predicted"/>
<dbReference type="Proteomes" id="UP000188268">
    <property type="component" value="Unassembled WGS sequence"/>
</dbReference>
<protein>
    <submittedName>
        <fullName evidence="1">Uncharacterized protein</fullName>
    </submittedName>
</protein>
<evidence type="ECO:0000313" key="1">
    <source>
        <dbReference type="EMBL" id="OMO49913.1"/>
    </source>
</evidence>
<reference evidence="1 2" key="1">
    <citation type="submission" date="2013-09" db="EMBL/GenBank/DDBJ databases">
        <title>Corchorus capsularis genome sequencing.</title>
        <authorList>
            <person name="Alam M."/>
            <person name="Haque M.S."/>
            <person name="Islam M.S."/>
            <person name="Emdad E.M."/>
            <person name="Islam M.M."/>
            <person name="Ahmed B."/>
            <person name="Halim A."/>
            <person name="Hossen Q.M.M."/>
            <person name="Hossain M.Z."/>
            <person name="Ahmed R."/>
            <person name="Khan M.M."/>
            <person name="Islam R."/>
            <person name="Rashid M.M."/>
            <person name="Khan S.A."/>
            <person name="Rahman M.S."/>
            <person name="Alam M."/>
        </authorList>
    </citation>
    <scope>NUCLEOTIDE SEQUENCE [LARGE SCALE GENOMIC DNA]</scope>
    <source>
        <strain evidence="2">cv. CVL-1</strain>
        <tissue evidence="1">Whole seedling</tissue>
    </source>
</reference>